<dbReference type="KEGG" id="sbae:DSM104329_05179"/>
<dbReference type="Proteomes" id="UP001162834">
    <property type="component" value="Chromosome"/>
</dbReference>
<gene>
    <name evidence="2" type="ORF">DSM104329_05179</name>
</gene>
<evidence type="ECO:0000256" key="1">
    <source>
        <dbReference type="SAM" id="MobiDB-lite"/>
    </source>
</evidence>
<evidence type="ECO:0000313" key="3">
    <source>
        <dbReference type="Proteomes" id="UP001162834"/>
    </source>
</evidence>
<protein>
    <submittedName>
        <fullName evidence="2">Uncharacterized protein</fullName>
    </submittedName>
</protein>
<sequence>MMFTGAGGPMVGRRVLRARRVVGRVAAVVAAALAIIAIDAGAANASLALLKPSPTDLATFSGHGGFSTDGLGQFEPGGTIQAEVPAGATVVQAYLYGTYSGTTAFDPATNATIDFDGTNVVLAGLPDVSPGCCSLNAARATVTAQVAAKVGTAGGITDFVIGNDPPGLEGVGLLVIYSAPSLPEVTIAALDGGAAQAGDTVTFLFANPLDTTAPGFASTMAIGSGFSFQGGQPGHICGGGQFSTIDINAQRLTSCAGNFDDGAAGNGALITVGGVGDSIDNPVDPNSSTTGEDDELYNLVPLLHQGDTQLKIDTANPSDDDNVFLAVIQITARARATTVNCDDPANANNPECQAPPPSAPPPPPATPSSTTTTTTTTAAPAPPAPVAESPAPPVTTTTTTTVPSRTPTRIAVLSARLSGAPSRGCVSSSTIAVKASVSGRRSGIRVRVRLDGKVIASSTKRSFTVKVPVASLDAGRHRLVVRATGRNARSSTRSYVLRKCSAVSPTFTG</sequence>
<dbReference type="RefSeq" id="WP_259312765.1">
    <property type="nucleotide sequence ID" value="NZ_CP087164.1"/>
</dbReference>
<dbReference type="AlphaFoldDB" id="A0A9E6Y2D2"/>
<dbReference type="EMBL" id="CP087164">
    <property type="protein sequence ID" value="UGS38749.1"/>
    <property type="molecule type" value="Genomic_DNA"/>
</dbReference>
<keyword evidence="3" id="KW-1185">Reference proteome</keyword>
<feature type="compositionally biased region" description="Pro residues" evidence="1">
    <location>
        <begin position="353"/>
        <end position="366"/>
    </location>
</feature>
<accession>A0A9E6Y2D2</accession>
<evidence type="ECO:0000313" key="2">
    <source>
        <dbReference type="EMBL" id="UGS38749.1"/>
    </source>
</evidence>
<feature type="compositionally biased region" description="Low complexity" evidence="1">
    <location>
        <begin position="367"/>
        <end position="379"/>
    </location>
</feature>
<proteinExistence type="predicted"/>
<organism evidence="2 3">
    <name type="scientific">Capillimicrobium parvum</name>
    <dbReference type="NCBI Taxonomy" id="2884022"/>
    <lineage>
        <taxon>Bacteria</taxon>
        <taxon>Bacillati</taxon>
        <taxon>Actinomycetota</taxon>
        <taxon>Thermoleophilia</taxon>
        <taxon>Solirubrobacterales</taxon>
        <taxon>Capillimicrobiaceae</taxon>
        <taxon>Capillimicrobium</taxon>
    </lineage>
</organism>
<feature type="compositionally biased region" description="Low complexity" evidence="1">
    <location>
        <begin position="394"/>
        <end position="407"/>
    </location>
</feature>
<name>A0A9E6Y2D2_9ACTN</name>
<feature type="region of interest" description="Disordered" evidence="1">
    <location>
        <begin position="341"/>
        <end position="407"/>
    </location>
</feature>
<reference evidence="2" key="1">
    <citation type="journal article" date="2022" name="Int. J. Syst. Evol. Microbiol.">
        <title>Pseudomonas aegrilactucae sp. nov. and Pseudomonas morbosilactucae sp. nov., pathogens causing bacterial rot of lettuce in Japan.</title>
        <authorList>
            <person name="Sawada H."/>
            <person name="Fujikawa T."/>
            <person name="Satou M."/>
        </authorList>
    </citation>
    <scope>NUCLEOTIDE SEQUENCE</scope>
    <source>
        <strain evidence="2">0166_1</strain>
    </source>
</reference>
<feature type="compositionally biased region" description="Pro residues" evidence="1">
    <location>
        <begin position="380"/>
        <end position="393"/>
    </location>
</feature>